<dbReference type="OrthoDB" id="9762089at2"/>
<dbReference type="NCBIfam" id="NF000818">
    <property type="entry name" value="PRK00062.1"/>
    <property type="match status" value="1"/>
</dbReference>
<dbReference type="NCBIfam" id="TIGR00713">
    <property type="entry name" value="hemL"/>
    <property type="match status" value="1"/>
</dbReference>
<dbReference type="InterPro" id="IPR015421">
    <property type="entry name" value="PyrdxlP-dep_Trfase_major"/>
</dbReference>
<dbReference type="PROSITE" id="PS00600">
    <property type="entry name" value="AA_TRANSFER_CLASS_3"/>
    <property type="match status" value="1"/>
</dbReference>
<evidence type="ECO:0000313" key="8">
    <source>
        <dbReference type="EMBL" id="GEO04655.1"/>
    </source>
</evidence>
<dbReference type="GO" id="GO:0008483">
    <property type="term" value="F:transaminase activity"/>
    <property type="evidence" value="ECO:0007669"/>
    <property type="project" value="InterPro"/>
</dbReference>
<reference evidence="8 9" key="1">
    <citation type="submission" date="2019-07" db="EMBL/GenBank/DDBJ databases">
        <title>Whole genome shotgun sequence of Adhaeribacter aerolatus NBRC 106133.</title>
        <authorList>
            <person name="Hosoyama A."/>
            <person name="Uohara A."/>
            <person name="Ohji S."/>
            <person name="Ichikawa N."/>
        </authorList>
    </citation>
    <scope>NUCLEOTIDE SEQUENCE [LARGE SCALE GENOMIC DNA]</scope>
    <source>
        <strain evidence="8 9">NBRC 106133</strain>
    </source>
</reference>
<comment type="similarity">
    <text evidence="3 7">Belongs to the class-III pyridoxal-phosphate-dependent aminotransferase family. HemL subfamily.</text>
</comment>
<accession>A0A512AY59</accession>
<protein>
    <recommendedName>
        <fullName evidence="7">Glutamate-1-semialdehyde 2,1-aminomutase</fullName>
        <shortName evidence="7">GSA</shortName>
        <ecNumber evidence="7">5.4.3.8</ecNumber>
    </recommendedName>
    <alternativeName>
        <fullName evidence="7">Glutamate-1-semialdehyde aminotransferase</fullName>
        <shortName evidence="7">GSA-AT</shortName>
    </alternativeName>
</protein>
<dbReference type="RefSeq" id="WP_146897917.1">
    <property type="nucleotide sequence ID" value="NZ_BJYS01000016.1"/>
</dbReference>
<dbReference type="SUPFAM" id="SSF53383">
    <property type="entry name" value="PLP-dependent transferases"/>
    <property type="match status" value="1"/>
</dbReference>
<dbReference type="EMBL" id="BJYS01000016">
    <property type="protein sequence ID" value="GEO04655.1"/>
    <property type="molecule type" value="Genomic_DNA"/>
</dbReference>
<dbReference type="UniPathway" id="UPA00251">
    <property type="reaction ID" value="UER00317"/>
</dbReference>
<dbReference type="CDD" id="cd00610">
    <property type="entry name" value="OAT_like"/>
    <property type="match status" value="1"/>
</dbReference>
<dbReference type="InterPro" id="IPR015422">
    <property type="entry name" value="PyrdxlP-dep_Trfase_small"/>
</dbReference>
<evidence type="ECO:0000256" key="3">
    <source>
        <dbReference type="ARBA" id="ARBA00008981"/>
    </source>
</evidence>
<comment type="subunit">
    <text evidence="7">Homodimer.</text>
</comment>
<comment type="pathway">
    <text evidence="2">Porphyrin-containing compound metabolism; protoporphyrin-IX biosynthesis; 5-aminolevulinate from L-glutamyl-tRNA(Glu): step 2/2.</text>
</comment>
<dbReference type="GO" id="GO:0006782">
    <property type="term" value="P:protoporphyrinogen IX biosynthetic process"/>
    <property type="evidence" value="ECO:0007669"/>
    <property type="project" value="UniProtKB-UniRule"/>
</dbReference>
<dbReference type="Gene3D" id="3.90.1150.10">
    <property type="entry name" value="Aspartate Aminotransferase, domain 1"/>
    <property type="match status" value="1"/>
</dbReference>
<dbReference type="GO" id="GO:0005737">
    <property type="term" value="C:cytoplasm"/>
    <property type="evidence" value="ECO:0007669"/>
    <property type="project" value="UniProtKB-SubCell"/>
</dbReference>
<dbReference type="FunFam" id="3.40.640.10:FF:000021">
    <property type="entry name" value="Glutamate-1-semialdehyde 2,1-aminomutase"/>
    <property type="match status" value="1"/>
</dbReference>
<dbReference type="AlphaFoldDB" id="A0A512AY59"/>
<dbReference type="Pfam" id="PF00202">
    <property type="entry name" value="Aminotran_3"/>
    <property type="match status" value="1"/>
</dbReference>
<comment type="caution">
    <text evidence="8">The sequence shown here is derived from an EMBL/GenBank/DDBJ whole genome shotgun (WGS) entry which is preliminary data.</text>
</comment>
<evidence type="ECO:0000256" key="1">
    <source>
        <dbReference type="ARBA" id="ARBA00001933"/>
    </source>
</evidence>
<evidence type="ECO:0000313" key="9">
    <source>
        <dbReference type="Proteomes" id="UP000321532"/>
    </source>
</evidence>
<name>A0A512AY59_9BACT</name>
<evidence type="ECO:0000256" key="7">
    <source>
        <dbReference type="HAMAP-Rule" id="MF_00375"/>
    </source>
</evidence>
<evidence type="ECO:0000256" key="5">
    <source>
        <dbReference type="ARBA" id="ARBA00023235"/>
    </source>
</evidence>
<comment type="subcellular location">
    <subcellularLocation>
        <location evidence="7">Cytoplasm</location>
    </subcellularLocation>
</comment>
<dbReference type="InterPro" id="IPR005814">
    <property type="entry name" value="Aminotrans_3"/>
</dbReference>
<comment type="cofactor">
    <cofactor evidence="1 7">
        <name>pyridoxal 5'-phosphate</name>
        <dbReference type="ChEBI" id="CHEBI:597326"/>
    </cofactor>
</comment>
<dbReference type="Gene3D" id="3.40.640.10">
    <property type="entry name" value="Type I PLP-dependent aspartate aminotransferase-like (Major domain)"/>
    <property type="match status" value="1"/>
</dbReference>
<dbReference type="GO" id="GO:0042286">
    <property type="term" value="F:glutamate-1-semialdehyde 2,1-aminomutase activity"/>
    <property type="evidence" value="ECO:0007669"/>
    <property type="project" value="UniProtKB-UniRule"/>
</dbReference>
<dbReference type="InterPro" id="IPR049704">
    <property type="entry name" value="Aminotrans_3_PPA_site"/>
</dbReference>
<sequence length="435" mass="47179">MSERTNSSSLKLFQRAQELIPGGVNSPVRAFKAVGGNPVFMKSAKGAFLYDEDDNEYIDLINSWGPMILGHACEMVQEAVKEVLPHSFSYGAPTRREVEMAELIISMVPSIEKVRMVNSGTEATMSAIRVARGFTGRDKIIKFEGCYHGHGDSFLISAGSGAVTLGVPDSPGVTKGVAQDTITIPYNNLEAVKQAVEAAPGQIAAIIIEPVVGNMGLVVPVAGFLEGLREICTKENIVLIFDEVMTGFRLAKGGAQERFGVMPDMTTLGKIIGGGFPVGAYGGRKDIMDAVAPAGPVYQAGTLSGNPVAMAAGLTMLRYLNEHDEVYAYLENISDKLVHGMRENLDKLGLNYTINQVGSMFSIFFTRQPVTDFDSAKKSDLKLFGQYFNHMLQRGIYLAPSQFETLFISTAITDELADKYLKANFESLQAIKNSR</sequence>
<keyword evidence="7" id="KW-0963">Cytoplasm</keyword>
<evidence type="ECO:0000256" key="2">
    <source>
        <dbReference type="ARBA" id="ARBA00004819"/>
    </source>
</evidence>
<dbReference type="InterPro" id="IPR004639">
    <property type="entry name" value="4pyrrol_synth_GluAld_NH2Trfase"/>
</dbReference>
<dbReference type="Proteomes" id="UP000321532">
    <property type="component" value="Unassembled WGS sequence"/>
</dbReference>
<evidence type="ECO:0000256" key="4">
    <source>
        <dbReference type="ARBA" id="ARBA00022898"/>
    </source>
</evidence>
<feature type="modified residue" description="N6-(pyridoxal phosphate)lysine" evidence="7">
    <location>
        <position position="270"/>
    </location>
</feature>
<proteinExistence type="inferred from homology"/>
<keyword evidence="5 7" id="KW-0413">Isomerase</keyword>
<dbReference type="PANTHER" id="PTHR43713:SF3">
    <property type="entry name" value="GLUTAMATE-1-SEMIALDEHYDE 2,1-AMINOMUTASE 1, CHLOROPLASTIC-RELATED"/>
    <property type="match status" value="1"/>
</dbReference>
<keyword evidence="9" id="KW-1185">Reference proteome</keyword>
<dbReference type="HAMAP" id="MF_00375">
    <property type="entry name" value="HemL_aminotrans_3"/>
    <property type="match status" value="1"/>
</dbReference>
<organism evidence="8 9">
    <name type="scientific">Adhaeribacter aerolatus</name>
    <dbReference type="NCBI Taxonomy" id="670289"/>
    <lineage>
        <taxon>Bacteria</taxon>
        <taxon>Pseudomonadati</taxon>
        <taxon>Bacteroidota</taxon>
        <taxon>Cytophagia</taxon>
        <taxon>Cytophagales</taxon>
        <taxon>Hymenobacteraceae</taxon>
        <taxon>Adhaeribacter</taxon>
    </lineage>
</organism>
<dbReference type="InterPro" id="IPR015424">
    <property type="entry name" value="PyrdxlP-dep_Trfase"/>
</dbReference>
<dbReference type="PANTHER" id="PTHR43713">
    <property type="entry name" value="GLUTAMATE-1-SEMIALDEHYDE 2,1-AMINOMUTASE"/>
    <property type="match status" value="1"/>
</dbReference>
<evidence type="ECO:0000256" key="6">
    <source>
        <dbReference type="ARBA" id="ARBA00023244"/>
    </source>
</evidence>
<keyword evidence="6 7" id="KW-0627">Porphyrin biosynthesis</keyword>
<keyword evidence="4 7" id="KW-0663">Pyridoxal phosphate</keyword>
<gene>
    <name evidence="7 8" type="primary">hemL</name>
    <name evidence="8" type="ORF">AAE02nite_23190</name>
</gene>
<comment type="catalytic activity">
    <reaction evidence="7">
        <text>(S)-4-amino-5-oxopentanoate = 5-aminolevulinate</text>
        <dbReference type="Rhea" id="RHEA:14265"/>
        <dbReference type="ChEBI" id="CHEBI:57501"/>
        <dbReference type="ChEBI" id="CHEBI:356416"/>
        <dbReference type="EC" id="5.4.3.8"/>
    </reaction>
</comment>
<dbReference type="EC" id="5.4.3.8" evidence="7"/>
<dbReference type="GO" id="GO:0030170">
    <property type="term" value="F:pyridoxal phosphate binding"/>
    <property type="evidence" value="ECO:0007669"/>
    <property type="project" value="InterPro"/>
</dbReference>